<organism evidence="1 2">
    <name type="scientific">Sorangium atrum</name>
    <dbReference type="NCBI Taxonomy" id="2995308"/>
    <lineage>
        <taxon>Bacteria</taxon>
        <taxon>Pseudomonadati</taxon>
        <taxon>Myxococcota</taxon>
        <taxon>Polyangia</taxon>
        <taxon>Polyangiales</taxon>
        <taxon>Polyangiaceae</taxon>
        <taxon>Sorangium</taxon>
    </lineage>
</organism>
<reference evidence="1 2" key="1">
    <citation type="submission" date="2023-01" db="EMBL/GenBank/DDBJ databases">
        <title>Minimal conservation of predation-associated metabolite biosynthetic gene clusters underscores biosynthetic potential of Myxococcota including descriptions for ten novel species: Archangium lansinium sp. nov., Myxococcus landrumus sp. nov., Nannocystis bai.</title>
        <authorList>
            <person name="Ahearne A."/>
            <person name="Stevens C."/>
            <person name="Dowd S."/>
        </authorList>
    </citation>
    <scope>NUCLEOTIDE SEQUENCE [LARGE SCALE GENOMIC DNA]</scope>
    <source>
        <strain evidence="1 2">WIWO2</strain>
    </source>
</reference>
<accession>A0ABT5CIQ1</accession>
<keyword evidence="2" id="KW-1185">Reference proteome</keyword>
<dbReference type="Proteomes" id="UP001217485">
    <property type="component" value="Unassembled WGS sequence"/>
</dbReference>
<evidence type="ECO:0000313" key="1">
    <source>
        <dbReference type="EMBL" id="MDC0684966.1"/>
    </source>
</evidence>
<proteinExistence type="predicted"/>
<comment type="caution">
    <text evidence="1">The sequence shown here is derived from an EMBL/GenBank/DDBJ whole genome shotgun (WGS) entry which is preliminary data.</text>
</comment>
<name>A0ABT5CIQ1_9BACT</name>
<protein>
    <submittedName>
        <fullName evidence="1">Uncharacterized protein</fullName>
    </submittedName>
</protein>
<dbReference type="RefSeq" id="WP_272103087.1">
    <property type="nucleotide sequence ID" value="NZ_JAQNDK010000006.1"/>
</dbReference>
<sequence length="42" mass="4519">MRDALVHPVPELATAARDRRSAGEGAGGILRMPLAMRGYARK</sequence>
<evidence type="ECO:0000313" key="2">
    <source>
        <dbReference type="Proteomes" id="UP001217485"/>
    </source>
</evidence>
<dbReference type="EMBL" id="JAQNDK010000006">
    <property type="protein sequence ID" value="MDC0684966.1"/>
    <property type="molecule type" value="Genomic_DNA"/>
</dbReference>
<gene>
    <name evidence="1" type="ORF">POL72_45045</name>
</gene>